<evidence type="ECO:0000313" key="2">
    <source>
        <dbReference type="EMBL" id="QHS86094.1"/>
    </source>
</evidence>
<name>A0A6C0B2R2_9ZZZZ</name>
<reference evidence="2" key="1">
    <citation type="journal article" date="2020" name="Nature">
        <title>Giant virus diversity and host interactions through global metagenomics.</title>
        <authorList>
            <person name="Schulz F."/>
            <person name="Roux S."/>
            <person name="Paez-Espino D."/>
            <person name="Jungbluth S."/>
            <person name="Walsh D.A."/>
            <person name="Denef V.J."/>
            <person name="McMahon K.D."/>
            <person name="Konstantinidis K.T."/>
            <person name="Eloe-Fadrosh E.A."/>
            <person name="Kyrpides N.C."/>
            <person name="Woyke T."/>
        </authorList>
    </citation>
    <scope>NUCLEOTIDE SEQUENCE</scope>
    <source>
        <strain evidence="2">GVMAG-M-3300009185-7</strain>
    </source>
</reference>
<feature type="compositionally biased region" description="Basic and acidic residues" evidence="1">
    <location>
        <begin position="101"/>
        <end position="113"/>
    </location>
</feature>
<evidence type="ECO:0000256" key="1">
    <source>
        <dbReference type="SAM" id="MobiDB-lite"/>
    </source>
</evidence>
<sequence length="304" mass="33370">MASIELINVRAALKKAHEEIDKAFAPILNAAAEADSEEENEEARLTPIQKLNKQLETAQEKLTKLNAKIAEGKSKTKDKDEENKAKFEEVISKIREKISEAEAKEAKKAEPKPAKAAAKKPAKAAEEAEKPAPAEEKSEAKKHVPRITPAMTTKLKEAFEAVSADWDDKYKKEFVTQVNSLSDKQFGDMTLEGHMSHFANKHSSVAAGGGGGGAAPKPKPKLKTLTVADLVKQNKNLKQVSAGVYQHKTTGEMVTGPEEDADEEFEEKDHDDVTYIVGQTTKRVYKPSDNGPDEFVGYWGVGEW</sequence>
<dbReference type="EMBL" id="MN739051">
    <property type="protein sequence ID" value="QHS86094.1"/>
    <property type="molecule type" value="Genomic_DNA"/>
</dbReference>
<organism evidence="2">
    <name type="scientific">viral metagenome</name>
    <dbReference type="NCBI Taxonomy" id="1070528"/>
    <lineage>
        <taxon>unclassified sequences</taxon>
        <taxon>metagenomes</taxon>
        <taxon>organismal metagenomes</taxon>
    </lineage>
</organism>
<accession>A0A6C0B2R2</accession>
<feature type="region of interest" description="Disordered" evidence="1">
    <location>
        <begin position="101"/>
        <end position="149"/>
    </location>
</feature>
<feature type="compositionally biased region" description="Basic and acidic residues" evidence="1">
    <location>
        <begin position="123"/>
        <end position="142"/>
    </location>
</feature>
<proteinExistence type="predicted"/>
<protein>
    <submittedName>
        <fullName evidence="2">Uncharacterized protein</fullName>
    </submittedName>
</protein>
<dbReference type="AlphaFoldDB" id="A0A6C0B2R2"/>